<dbReference type="PANTHER" id="PTHR43479:SF11">
    <property type="entry name" value="ACREF_ENVCD OPERON REPRESSOR-RELATED"/>
    <property type="match status" value="1"/>
</dbReference>
<dbReference type="EMBL" id="BAABCN010000002">
    <property type="protein sequence ID" value="GAA3862275.1"/>
    <property type="molecule type" value="Genomic_DNA"/>
</dbReference>
<evidence type="ECO:0000256" key="1">
    <source>
        <dbReference type="ARBA" id="ARBA00023125"/>
    </source>
</evidence>
<evidence type="ECO:0000313" key="4">
    <source>
        <dbReference type="EMBL" id="GAA3862275.1"/>
    </source>
</evidence>
<dbReference type="InterPro" id="IPR050624">
    <property type="entry name" value="HTH-type_Tx_Regulator"/>
</dbReference>
<evidence type="ECO:0000256" key="2">
    <source>
        <dbReference type="PROSITE-ProRule" id="PRU00335"/>
    </source>
</evidence>
<keyword evidence="1 2" id="KW-0238">DNA-binding</keyword>
<evidence type="ECO:0000313" key="5">
    <source>
        <dbReference type="Proteomes" id="UP001501803"/>
    </source>
</evidence>
<dbReference type="Proteomes" id="UP001501803">
    <property type="component" value="Unassembled WGS sequence"/>
</dbReference>
<gene>
    <name evidence="4" type="ORF">GCM10022381_03100</name>
</gene>
<reference evidence="5" key="1">
    <citation type="journal article" date="2019" name="Int. J. Syst. Evol. Microbiol.">
        <title>The Global Catalogue of Microorganisms (GCM) 10K type strain sequencing project: providing services to taxonomists for standard genome sequencing and annotation.</title>
        <authorList>
            <consortium name="The Broad Institute Genomics Platform"/>
            <consortium name="The Broad Institute Genome Sequencing Center for Infectious Disease"/>
            <person name="Wu L."/>
            <person name="Ma J."/>
        </authorList>
    </citation>
    <scope>NUCLEOTIDE SEQUENCE [LARGE SCALE GENOMIC DNA]</scope>
    <source>
        <strain evidence="5">JCM 17021</strain>
    </source>
</reference>
<dbReference type="PROSITE" id="PS50977">
    <property type="entry name" value="HTH_TETR_2"/>
    <property type="match status" value="1"/>
</dbReference>
<proteinExistence type="predicted"/>
<name>A0ABP7K1D6_9MICO</name>
<keyword evidence="5" id="KW-1185">Reference proteome</keyword>
<dbReference type="RefSeq" id="WP_345061597.1">
    <property type="nucleotide sequence ID" value="NZ_BAABCN010000002.1"/>
</dbReference>
<feature type="DNA-binding region" description="H-T-H motif" evidence="2">
    <location>
        <begin position="47"/>
        <end position="66"/>
    </location>
</feature>
<dbReference type="Pfam" id="PF00440">
    <property type="entry name" value="TetR_N"/>
    <property type="match status" value="1"/>
</dbReference>
<sequence length="221" mass="23816">MKTDATNASLAEVRGGLRSSVDPRVAKTRQRISAGVERLSTRGLEVTVSAIVAEAGVSRATFYTHFADLEELALWLQESAFAAIADAALNLEGPDGPTAAMLESQRRLVRHYAEHRTLYSAVFQLPVARGAQGHTAQGMARDIRSHIALRGGPPAGLDADLTALYIANAATGLIVAWVLGEIEADVETLALHLLELMPRWMHRAPDSQGDSLAVWNSERNN</sequence>
<dbReference type="InterPro" id="IPR009057">
    <property type="entry name" value="Homeodomain-like_sf"/>
</dbReference>
<accession>A0ABP7K1D6</accession>
<evidence type="ECO:0000259" key="3">
    <source>
        <dbReference type="PROSITE" id="PS50977"/>
    </source>
</evidence>
<organism evidence="4 5">
    <name type="scientific">Leifsonia kafniensis</name>
    <dbReference type="NCBI Taxonomy" id="475957"/>
    <lineage>
        <taxon>Bacteria</taxon>
        <taxon>Bacillati</taxon>
        <taxon>Actinomycetota</taxon>
        <taxon>Actinomycetes</taxon>
        <taxon>Micrococcales</taxon>
        <taxon>Microbacteriaceae</taxon>
        <taxon>Leifsonia</taxon>
    </lineage>
</organism>
<protein>
    <submittedName>
        <fullName evidence="4">TetR/AcrR family transcriptional regulator C-terminal domain-containing protein</fullName>
    </submittedName>
</protein>
<dbReference type="Gene3D" id="1.10.357.10">
    <property type="entry name" value="Tetracycline Repressor, domain 2"/>
    <property type="match status" value="1"/>
</dbReference>
<dbReference type="PANTHER" id="PTHR43479">
    <property type="entry name" value="ACREF/ENVCD OPERON REPRESSOR-RELATED"/>
    <property type="match status" value="1"/>
</dbReference>
<comment type="caution">
    <text evidence="4">The sequence shown here is derived from an EMBL/GenBank/DDBJ whole genome shotgun (WGS) entry which is preliminary data.</text>
</comment>
<dbReference type="InterPro" id="IPR001647">
    <property type="entry name" value="HTH_TetR"/>
</dbReference>
<dbReference type="SUPFAM" id="SSF46689">
    <property type="entry name" value="Homeodomain-like"/>
    <property type="match status" value="1"/>
</dbReference>
<feature type="domain" description="HTH tetR-type" evidence="3">
    <location>
        <begin position="25"/>
        <end position="84"/>
    </location>
</feature>